<proteinExistence type="inferred from homology"/>
<dbReference type="InterPro" id="IPR014186">
    <property type="entry name" value="S-formylglutathione_hydrol"/>
</dbReference>
<dbReference type="Pfam" id="PF00756">
    <property type="entry name" value="Esterase"/>
    <property type="match status" value="1"/>
</dbReference>
<sequence length="279" mass="30366">MKETSRAKSFGGTTRFYRHRSEACHCDMNFAVYVPPQAEAGLVPVLYYLAGLTCNEKNFVEKGGAQRYAAEHGLMLVAPDTSPRGIDIPGADNDWDFGSGAGFYVNATEQPWAKHYQMYDYVVDELPTLVRGEFEISDRAGIFGHSMGGHGALICGLKNPDKYASISAFAPIAAPAQCDWGKKAFAGYLGANQSAWAAYDATELVKQAKGTVGPILIDQGEGDQFLADGQLLPEVFAAACQESGQALQLRRQPGYDHSYYFISTFMGDHIRHHADALCS</sequence>
<evidence type="ECO:0000256" key="4">
    <source>
        <dbReference type="ARBA" id="ARBA00022801"/>
    </source>
</evidence>
<dbReference type="FunFam" id="3.40.50.1820:FF:000002">
    <property type="entry name" value="S-formylglutathione hydrolase"/>
    <property type="match status" value="1"/>
</dbReference>
<evidence type="ECO:0000313" key="9">
    <source>
        <dbReference type="EMBL" id="PZO08829.1"/>
    </source>
</evidence>
<evidence type="ECO:0000256" key="5">
    <source>
        <dbReference type="ARBA" id="ARBA00047590"/>
    </source>
</evidence>
<feature type="active site" description="Charge relay system" evidence="7">
    <location>
        <position position="257"/>
    </location>
</feature>
<evidence type="ECO:0000256" key="2">
    <source>
        <dbReference type="ARBA" id="ARBA00012479"/>
    </source>
</evidence>
<gene>
    <name evidence="9" type="primary">fghA</name>
    <name evidence="9" type="ORF">DCF25_22035</name>
</gene>
<keyword evidence="3 8" id="KW-0719">Serine esterase</keyword>
<evidence type="ECO:0000256" key="3">
    <source>
        <dbReference type="ARBA" id="ARBA00022487"/>
    </source>
</evidence>
<dbReference type="PANTHER" id="PTHR10061:SF0">
    <property type="entry name" value="S-FORMYLGLUTATHIONE HYDROLASE"/>
    <property type="match status" value="1"/>
</dbReference>
<evidence type="ECO:0000256" key="6">
    <source>
        <dbReference type="NCBIfam" id="TIGR02821"/>
    </source>
</evidence>
<dbReference type="PANTHER" id="PTHR10061">
    <property type="entry name" value="S-FORMYLGLUTATHIONE HYDROLASE"/>
    <property type="match status" value="1"/>
</dbReference>
<dbReference type="GO" id="GO:0046294">
    <property type="term" value="P:formaldehyde catabolic process"/>
    <property type="evidence" value="ECO:0007669"/>
    <property type="project" value="InterPro"/>
</dbReference>
<dbReference type="AlphaFoldDB" id="A0A2W4TVB5"/>
<protein>
    <recommendedName>
        <fullName evidence="2 6">S-formylglutathione hydrolase</fullName>
        <ecNumber evidence="2 6">3.1.2.12</ecNumber>
    </recommendedName>
</protein>
<dbReference type="SUPFAM" id="SSF53474">
    <property type="entry name" value="alpha/beta-Hydrolases"/>
    <property type="match status" value="1"/>
</dbReference>
<feature type="active site" description="Charge relay system" evidence="7">
    <location>
        <position position="223"/>
    </location>
</feature>
<organism evidence="9 10">
    <name type="scientific">Leptolyngbya foveolarum</name>
    <dbReference type="NCBI Taxonomy" id="47253"/>
    <lineage>
        <taxon>Bacteria</taxon>
        <taxon>Bacillati</taxon>
        <taxon>Cyanobacteriota</taxon>
        <taxon>Cyanophyceae</taxon>
        <taxon>Leptolyngbyales</taxon>
        <taxon>Leptolyngbyaceae</taxon>
        <taxon>Leptolyngbya group</taxon>
        <taxon>Leptolyngbya</taxon>
    </lineage>
</organism>
<comment type="function">
    <text evidence="8">Serine hydrolase involved in the detoxification of formaldehyde.</text>
</comment>
<dbReference type="GO" id="GO:0018738">
    <property type="term" value="F:S-formylglutathione hydrolase activity"/>
    <property type="evidence" value="ECO:0007669"/>
    <property type="project" value="UniProtKB-UniRule"/>
</dbReference>
<dbReference type="InterPro" id="IPR029058">
    <property type="entry name" value="AB_hydrolase_fold"/>
</dbReference>
<dbReference type="Gene3D" id="3.40.50.1820">
    <property type="entry name" value="alpha/beta hydrolase"/>
    <property type="match status" value="1"/>
</dbReference>
<evidence type="ECO:0000256" key="7">
    <source>
        <dbReference type="PIRSR" id="PIRSR614186-1"/>
    </source>
</evidence>
<name>A0A2W4TVB5_9CYAN</name>
<dbReference type="NCBIfam" id="TIGR02821">
    <property type="entry name" value="fghA_ester_D"/>
    <property type="match status" value="1"/>
</dbReference>
<comment type="similarity">
    <text evidence="1 8">Belongs to the esterase D family.</text>
</comment>
<accession>A0A2W4TVB5</accession>
<feature type="active site" description="Charge relay system" evidence="7">
    <location>
        <position position="146"/>
    </location>
</feature>
<evidence type="ECO:0000256" key="8">
    <source>
        <dbReference type="RuleBase" id="RU363068"/>
    </source>
</evidence>
<reference evidence="10" key="1">
    <citation type="submission" date="2018-04" db="EMBL/GenBank/DDBJ databases">
        <authorList>
            <person name="Cornet L."/>
        </authorList>
    </citation>
    <scope>NUCLEOTIDE SEQUENCE [LARGE SCALE GENOMIC DNA]</scope>
</reference>
<reference evidence="9 10" key="2">
    <citation type="submission" date="2018-06" db="EMBL/GenBank/DDBJ databases">
        <title>Metagenomic assembly of (sub)arctic Cyanobacteria and their associated microbiome from non-axenic cultures.</title>
        <authorList>
            <person name="Baurain D."/>
        </authorList>
    </citation>
    <scope>NUCLEOTIDE SEQUENCE [LARGE SCALE GENOMIC DNA]</scope>
    <source>
        <strain evidence="9">ULC129bin1</strain>
    </source>
</reference>
<dbReference type="GO" id="GO:0052689">
    <property type="term" value="F:carboxylic ester hydrolase activity"/>
    <property type="evidence" value="ECO:0007669"/>
    <property type="project" value="UniProtKB-KW"/>
</dbReference>
<dbReference type="EMBL" id="QBMC01000268">
    <property type="protein sequence ID" value="PZO08829.1"/>
    <property type="molecule type" value="Genomic_DNA"/>
</dbReference>
<comment type="catalytic activity">
    <reaction evidence="5 8">
        <text>S-formylglutathione + H2O = formate + glutathione + H(+)</text>
        <dbReference type="Rhea" id="RHEA:14961"/>
        <dbReference type="ChEBI" id="CHEBI:15377"/>
        <dbReference type="ChEBI" id="CHEBI:15378"/>
        <dbReference type="ChEBI" id="CHEBI:15740"/>
        <dbReference type="ChEBI" id="CHEBI:57688"/>
        <dbReference type="ChEBI" id="CHEBI:57925"/>
        <dbReference type="EC" id="3.1.2.12"/>
    </reaction>
</comment>
<dbReference type="GO" id="GO:0005829">
    <property type="term" value="C:cytosol"/>
    <property type="evidence" value="ECO:0007669"/>
    <property type="project" value="TreeGrafter"/>
</dbReference>
<dbReference type="Proteomes" id="UP000249354">
    <property type="component" value="Unassembled WGS sequence"/>
</dbReference>
<evidence type="ECO:0000256" key="1">
    <source>
        <dbReference type="ARBA" id="ARBA00005622"/>
    </source>
</evidence>
<keyword evidence="4 8" id="KW-0378">Hydrolase</keyword>
<comment type="caution">
    <text evidence="9">The sequence shown here is derived from an EMBL/GenBank/DDBJ whole genome shotgun (WGS) entry which is preliminary data.</text>
</comment>
<dbReference type="InterPro" id="IPR000801">
    <property type="entry name" value="Esterase-like"/>
</dbReference>
<dbReference type="EC" id="3.1.2.12" evidence="2 6"/>
<evidence type="ECO:0000313" key="10">
    <source>
        <dbReference type="Proteomes" id="UP000249354"/>
    </source>
</evidence>